<reference evidence="4 5" key="1">
    <citation type="submission" date="2018-02" db="EMBL/GenBank/DDBJ databases">
        <title>Genomic Reconstructions from Amazon Rainforest and Pasture Soil Reveal Novel Insights into the Physiology of Candidate Phyla in Tropical Sites.</title>
        <authorList>
            <person name="Kroeger M.E."/>
            <person name="Delmont T."/>
            <person name="Eren A.M."/>
            <person name="Guo J."/>
            <person name="Meyer K.M."/>
            <person name="Khan K."/>
            <person name="Rodrigues J.L.M."/>
            <person name="Bohannan B.J.M."/>
            <person name="Tringe S."/>
            <person name="Borges C.D."/>
            <person name="Tiedje J."/>
            <person name="Tsai S.M."/>
            <person name="Nusslein K."/>
        </authorList>
    </citation>
    <scope>NUCLEOTIDE SEQUENCE [LARGE SCALE GENOMIC DNA]</scope>
    <source>
        <strain evidence="4">Amazon FNV 2010 28 9</strain>
    </source>
</reference>
<dbReference type="NCBIfam" id="TIGR00002">
    <property type="entry name" value="S16"/>
    <property type="match status" value="1"/>
</dbReference>
<sequence>MLKIKLSRTGKTHQPSYRIVVVEAKSKRDGKYVENLGHYNPVTKDFVVDTAKYGTWLTKGAQPTLTVANLLKKHTNEKSA</sequence>
<dbReference type="EMBL" id="PSRQ01000053">
    <property type="protein sequence ID" value="PWU22896.1"/>
    <property type="molecule type" value="Genomic_DNA"/>
</dbReference>
<dbReference type="Gene3D" id="3.30.1320.10">
    <property type="match status" value="1"/>
</dbReference>
<dbReference type="PANTHER" id="PTHR12919:SF20">
    <property type="entry name" value="SMALL RIBOSOMAL SUBUNIT PROTEIN BS16M"/>
    <property type="match status" value="1"/>
</dbReference>
<dbReference type="SUPFAM" id="SSF54565">
    <property type="entry name" value="Ribosomal protein S16"/>
    <property type="match status" value="1"/>
</dbReference>
<dbReference type="PANTHER" id="PTHR12919">
    <property type="entry name" value="30S RIBOSOMAL PROTEIN S16"/>
    <property type="match status" value="1"/>
</dbReference>
<evidence type="ECO:0000313" key="4">
    <source>
        <dbReference type="EMBL" id="PWU22896.1"/>
    </source>
</evidence>
<dbReference type="InterPro" id="IPR020592">
    <property type="entry name" value="Ribosomal_bS16_CS"/>
</dbReference>
<keyword evidence="1 3" id="KW-0689">Ribosomal protein</keyword>
<dbReference type="InterPro" id="IPR023803">
    <property type="entry name" value="Ribosomal_bS16_dom_sf"/>
</dbReference>
<dbReference type="PROSITE" id="PS00732">
    <property type="entry name" value="RIBOSOMAL_S16"/>
    <property type="match status" value="1"/>
</dbReference>
<dbReference type="AlphaFoldDB" id="A0A317JQG7"/>
<dbReference type="HAMAP" id="MF_00385">
    <property type="entry name" value="Ribosomal_bS16"/>
    <property type="match status" value="1"/>
</dbReference>
<evidence type="ECO:0000256" key="2">
    <source>
        <dbReference type="ARBA" id="ARBA00023274"/>
    </source>
</evidence>
<dbReference type="InterPro" id="IPR000307">
    <property type="entry name" value="Ribosomal_bS16"/>
</dbReference>
<evidence type="ECO:0000256" key="3">
    <source>
        <dbReference type="HAMAP-Rule" id="MF_00385"/>
    </source>
</evidence>
<dbReference type="GO" id="GO:0015935">
    <property type="term" value="C:small ribosomal subunit"/>
    <property type="evidence" value="ECO:0007669"/>
    <property type="project" value="TreeGrafter"/>
</dbReference>
<name>A0A317JQG7_9BACT</name>
<evidence type="ECO:0000256" key="1">
    <source>
        <dbReference type="ARBA" id="ARBA00022980"/>
    </source>
</evidence>
<evidence type="ECO:0000313" key="5">
    <source>
        <dbReference type="Proteomes" id="UP000246104"/>
    </source>
</evidence>
<accession>A0A317JQG7</accession>
<comment type="caution">
    <text evidence="4">The sequence shown here is derived from an EMBL/GenBank/DDBJ whole genome shotgun (WGS) entry which is preliminary data.</text>
</comment>
<comment type="similarity">
    <text evidence="3">Belongs to the bacterial ribosomal protein bS16 family.</text>
</comment>
<organism evidence="4 5">
    <name type="scientific">Candidatus Cerribacteria bacterium 'Amazon FNV 2010 28 9'</name>
    <dbReference type="NCBI Taxonomy" id="2081795"/>
    <lineage>
        <taxon>Bacteria</taxon>
        <taxon>Candidatus Cerribacteria</taxon>
    </lineage>
</organism>
<gene>
    <name evidence="3 4" type="primary">rpsP</name>
    <name evidence="4" type="ORF">C5B42_04910</name>
</gene>
<proteinExistence type="inferred from homology"/>
<dbReference type="GO" id="GO:0006412">
    <property type="term" value="P:translation"/>
    <property type="evidence" value="ECO:0007669"/>
    <property type="project" value="UniProtKB-UniRule"/>
</dbReference>
<keyword evidence="2 3" id="KW-0687">Ribonucleoprotein</keyword>
<dbReference type="Proteomes" id="UP000246104">
    <property type="component" value="Unassembled WGS sequence"/>
</dbReference>
<dbReference type="Pfam" id="PF00886">
    <property type="entry name" value="Ribosomal_S16"/>
    <property type="match status" value="1"/>
</dbReference>
<dbReference type="GO" id="GO:0005737">
    <property type="term" value="C:cytoplasm"/>
    <property type="evidence" value="ECO:0007669"/>
    <property type="project" value="UniProtKB-ARBA"/>
</dbReference>
<dbReference type="GO" id="GO:0003735">
    <property type="term" value="F:structural constituent of ribosome"/>
    <property type="evidence" value="ECO:0007669"/>
    <property type="project" value="InterPro"/>
</dbReference>
<protein>
    <recommendedName>
        <fullName evidence="3">Small ribosomal subunit protein bS16</fullName>
    </recommendedName>
</protein>